<feature type="transmembrane region" description="Helical" evidence="7">
    <location>
        <begin position="244"/>
        <end position="264"/>
    </location>
</feature>
<gene>
    <name evidence="9" type="ORF">PAC_05808</name>
</gene>
<evidence type="ECO:0000256" key="5">
    <source>
        <dbReference type="ARBA" id="ARBA00038359"/>
    </source>
</evidence>
<evidence type="ECO:0000313" key="9">
    <source>
        <dbReference type="EMBL" id="CZR55920.1"/>
    </source>
</evidence>
<feature type="compositionally biased region" description="Polar residues" evidence="6">
    <location>
        <begin position="313"/>
        <end position="322"/>
    </location>
</feature>
<name>A0A1L7WT23_9HELO</name>
<sequence length="371" mass="41250">MAEVRVPGDRSLSVRAVAGTFGVLAWISVSLRCYVRLKLIKSFGWDDGLMVLALVFYTVLTVCMVTASFYGTGQHEANLTAEHIIIAKRLWWLCEVAYGFTSMALKASICIFLLRIAVKQLHKWILYSVMAVTLLTGLVLSLVLLLQCHPLTYFWDKSRHGTCIDWQVIIAMSWLYSICAGTCDFTVGLLPIFLVWNLQMNTRTKTLVAGILGIACIASSATIIRLPFLHTFADSDWLWATTDIALWTDIEVGLGIFASCLATLRPLLRILRNRPPLKSSDASQHLDNNNRSGGNTFRRIEEGGGQKFRPQNMGITMTTIRTNAGGYDGNGSDDHLNKPQPPLPGVENTKQNYMVQKSFYVTSESLPLGHV</sequence>
<feature type="compositionally biased region" description="Polar residues" evidence="6">
    <location>
        <begin position="280"/>
        <end position="295"/>
    </location>
</feature>
<comment type="similarity">
    <text evidence="5">Belongs to the SAT4 family.</text>
</comment>
<dbReference type="Proteomes" id="UP000184330">
    <property type="component" value="Unassembled WGS sequence"/>
</dbReference>
<keyword evidence="4 7" id="KW-0472">Membrane</keyword>
<feature type="transmembrane region" description="Helical" evidence="7">
    <location>
        <begin position="126"/>
        <end position="146"/>
    </location>
</feature>
<dbReference type="InterPro" id="IPR049326">
    <property type="entry name" value="Rhodopsin_dom_fungi"/>
</dbReference>
<accession>A0A1L7WT23</accession>
<feature type="transmembrane region" description="Helical" evidence="7">
    <location>
        <begin position="90"/>
        <end position="114"/>
    </location>
</feature>
<evidence type="ECO:0000256" key="2">
    <source>
        <dbReference type="ARBA" id="ARBA00022692"/>
    </source>
</evidence>
<protein>
    <submittedName>
        <fullName evidence="9">Related to integral membrane protein</fullName>
    </submittedName>
</protein>
<proteinExistence type="inferred from homology"/>
<dbReference type="AlphaFoldDB" id="A0A1L7WT23"/>
<keyword evidence="2 7" id="KW-0812">Transmembrane</keyword>
<keyword evidence="10" id="KW-1185">Reference proteome</keyword>
<dbReference type="EMBL" id="FJOG01000007">
    <property type="protein sequence ID" value="CZR55920.1"/>
    <property type="molecule type" value="Genomic_DNA"/>
</dbReference>
<evidence type="ECO:0000313" key="10">
    <source>
        <dbReference type="Proteomes" id="UP000184330"/>
    </source>
</evidence>
<evidence type="ECO:0000256" key="7">
    <source>
        <dbReference type="SAM" id="Phobius"/>
    </source>
</evidence>
<feature type="domain" description="Rhodopsin" evidence="8">
    <location>
        <begin position="31"/>
        <end position="269"/>
    </location>
</feature>
<feature type="transmembrane region" description="Helical" evidence="7">
    <location>
        <begin position="166"/>
        <end position="194"/>
    </location>
</feature>
<evidence type="ECO:0000256" key="4">
    <source>
        <dbReference type="ARBA" id="ARBA00023136"/>
    </source>
</evidence>
<comment type="subcellular location">
    <subcellularLocation>
        <location evidence="1">Membrane</location>
        <topology evidence="1">Multi-pass membrane protein</topology>
    </subcellularLocation>
</comment>
<evidence type="ECO:0000256" key="1">
    <source>
        <dbReference type="ARBA" id="ARBA00004141"/>
    </source>
</evidence>
<evidence type="ECO:0000259" key="8">
    <source>
        <dbReference type="Pfam" id="PF20684"/>
    </source>
</evidence>
<evidence type="ECO:0000256" key="6">
    <source>
        <dbReference type="SAM" id="MobiDB-lite"/>
    </source>
</evidence>
<feature type="region of interest" description="Disordered" evidence="6">
    <location>
        <begin position="278"/>
        <end position="341"/>
    </location>
</feature>
<organism evidence="9 10">
    <name type="scientific">Phialocephala subalpina</name>
    <dbReference type="NCBI Taxonomy" id="576137"/>
    <lineage>
        <taxon>Eukaryota</taxon>
        <taxon>Fungi</taxon>
        <taxon>Dikarya</taxon>
        <taxon>Ascomycota</taxon>
        <taxon>Pezizomycotina</taxon>
        <taxon>Leotiomycetes</taxon>
        <taxon>Helotiales</taxon>
        <taxon>Mollisiaceae</taxon>
        <taxon>Phialocephala</taxon>
        <taxon>Phialocephala fortinii species complex</taxon>
    </lineage>
</organism>
<reference evidence="9 10" key="1">
    <citation type="submission" date="2016-03" db="EMBL/GenBank/DDBJ databases">
        <authorList>
            <person name="Ploux O."/>
        </authorList>
    </citation>
    <scope>NUCLEOTIDE SEQUENCE [LARGE SCALE GENOMIC DNA]</scope>
    <source>
        <strain evidence="9 10">UAMH 11012</strain>
    </source>
</reference>
<dbReference type="PANTHER" id="PTHR33048">
    <property type="entry name" value="PTH11-LIKE INTEGRAL MEMBRANE PROTEIN (AFU_ORTHOLOGUE AFUA_5G11245)"/>
    <property type="match status" value="1"/>
</dbReference>
<evidence type="ECO:0000256" key="3">
    <source>
        <dbReference type="ARBA" id="ARBA00022989"/>
    </source>
</evidence>
<dbReference type="InterPro" id="IPR052337">
    <property type="entry name" value="SAT4-like"/>
</dbReference>
<dbReference type="OrthoDB" id="3923077at2759"/>
<feature type="transmembrane region" description="Helical" evidence="7">
    <location>
        <begin position="12"/>
        <end position="35"/>
    </location>
</feature>
<feature type="transmembrane region" description="Helical" evidence="7">
    <location>
        <begin position="206"/>
        <end position="224"/>
    </location>
</feature>
<feature type="transmembrane region" description="Helical" evidence="7">
    <location>
        <begin position="47"/>
        <end position="70"/>
    </location>
</feature>
<dbReference type="PANTHER" id="PTHR33048:SF96">
    <property type="entry name" value="INTEGRAL MEMBRANE PROTEIN"/>
    <property type="match status" value="1"/>
</dbReference>
<keyword evidence="3 7" id="KW-1133">Transmembrane helix</keyword>
<dbReference type="Pfam" id="PF20684">
    <property type="entry name" value="Fung_rhodopsin"/>
    <property type="match status" value="1"/>
</dbReference>
<dbReference type="GO" id="GO:0016020">
    <property type="term" value="C:membrane"/>
    <property type="evidence" value="ECO:0007669"/>
    <property type="project" value="UniProtKB-SubCell"/>
</dbReference>